<dbReference type="SMART" id="SM00382">
    <property type="entry name" value="AAA"/>
    <property type="match status" value="1"/>
</dbReference>
<dbReference type="InterPro" id="IPR003960">
    <property type="entry name" value="ATPase_AAA_CS"/>
</dbReference>
<evidence type="ECO:0000256" key="3">
    <source>
        <dbReference type="ARBA" id="ARBA00022787"/>
    </source>
</evidence>
<dbReference type="InterPro" id="IPR027417">
    <property type="entry name" value="P-loop_NTPase"/>
</dbReference>
<keyword evidence="3" id="KW-1000">Mitochondrion outer membrane</keyword>
<keyword evidence="9" id="KW-1185">Reference proteome</keyword>
<dbReference type="InterPro" id="IPR051701">
    <property type="entry name" value="Mito_OM_Translocase_MSP1"/>
</dbReference>
<feature type="compositionally biased region" description="Basic and acidic residues" evidence="6">
    <location>
        <begin position="95"/>
        <end position="121"/>
    </location>
</feature>
<dbReference type="Pfam" id="PF13966">
    <property type="entry name" value="zf-RVT"/>
    <property type="match status" value="1"/>
</dbReference>
<feature type="region of interest" description="Disordered" evidence="6">
    <location>
        <begin position="346"/>
        <end position="368"/>
    </location>
</feature>
<accession>A0A7N2L8B7</accession>
<evidence type="ECO:0000256" key="5">
    <source>
        <dbReference type="ARBA" id="ARBA00023128"/>
    </source>
</evidence>
<organism evidence="8 9">
    <name type="scientific">Quercus lobata</name>
    <name type="common">Valley oak</name>
    <dbReference type="NCBI Taxonomy" id="97700"/>
    <lineage>
        <taxon>Eukaryota</taxon>
        <taxon>Viridiplantae</taxon>
        <taxon>Streptophyta</taxon>
        <taxon>Embryophyta</taxon>
        <taxon>Tracheophyta</taxon>
        <taxon>Spermatophyta</taxon>
        <taxon>Magnoliopsida</taxon>
        <taxon>eudicotyledons</taxon>
        <taxon>Gunneridae</taxon>
        <taxon>Pentapetalae</taxon>
        <taxon>rosids</taxon>
        <taxon>fabids</taxon>
        <taxon>Fagales</taxon>
        <taxon>Fagaceae</taxon>
        <taxon>Quercus</taxon>
    </lineage>
</organism>
<feature type="domain" description="AAA+ ATPase" evidence="7">
    <location>
        <begin position="954"/>
        <end position="1091"/>
    </location>
</feature>
<evidence type="ECO:0000256" key="6">
    <source>
        <dbReference type="SAM" id="MobiDB-lite"/>
    </source>
</evidence>
<dbReference type="GO" id="GO:0005524">
    <property type="term" value="F:ATP binding"/>
    <property type="evidence" value="ECO:0007669"/>
    <property type="project" value="UniProtKB-KW"/>
</dbReference>
<evidence type="ECO:0000313" key="9">
    <source>
        <dbReference type="Proteomes" id="UP000594261"/>
    </source>
</evidence>
<dbReference type="GO" id="GO:0005741">
    <property type="term" value="C:mitochondrial outer membrane"/>
    <property type="evidence" value="ECO:0007669"/>
    <property type="project" value="UniProtKB-SubCell"/>
</dbReference>
<name>A0A7N2L8B7_QUELO</name>
<dbReference type="InterPro" id="IPR026960">
    <property type="entry name" value="RVT-Znf"/>
</dbReference>
<dbReference type="EnsemblPlants" id="QL03p044068:mrna">
    <property type="protein sequence ID" value="QL03p044068:mrna"/>
    <property type="gene ID" value="QL03p044068"/>
</dbReference>
<dbReference type="FunCoup" id="A0A7N2L8B7">
    <property type="interactions" value="1019"/>
</dbReference>
<dbReference type="SUPFAM" id="SSF52540">
    <property type="entry name" value="P-loop containing nucleoside triphosphate hydrolases"/>
    <property type="match status" value="1"/>
</dbReference>
<reference evidence="8" key="2">
    <citation type="submission" date="2021-01" db="UniProtKB">
        <authorList>
            <consortium name="EnsemblPlants"/>
        </authorList>
    </citation>
    <scope>IDENTIFICATION</scope>
</reference>
<dbReference type="AlphaFoldDB" id="A0A7N2L8B7"/>
<evidence type="ECO:0000313" key="8">
    <source>
        <dbReference type="EnsemblPlants" id="QL03p044068:mrna"/>
    </source>
</evidence>
<dbReference type="Gene3D" id="1.10.8.60">
    <property type="match status" value="1"/>
</dbReference>
<protein>
    <recommendedName>
        <fullName evidence="7">AAA+ ATPase domain-containing protein</fullName>
    </recommendedName>
</protein>
<keyword evidence="2" id="KW-0547">Nucleotide-binding</keyword>
<dbReference type="FunFam" id="3.40.50.300:FF:000416">
    <property type="entry name" value="p-loop nucleoside triphosphate hydrolase superfamily protein"/>
    <property type="match status" value="1"/>
</dbReference>
<dbReference type="PANTHER" id="PTHR45644">
    <property type="entry name" value="AAA ATPASE, PUTATIVE (AFU_ORTHOLOGUE AFUA_2G12920)-RELATED-RELATED"/>
    <property type="match status" value="1"/>
</dbReference>
<keyword evidence="3" id="KW-0472">Membrane</keyword>
<dbReference type="GO" id="GO:0016887">
    <property type="term" value="F:ATP hydrolysis activity"/>
    <property type="evidence" value="ECO:0007669"/>
    <property type="project" value="InterPro"/>
</dbReference>
<dbReference type="InterPro" id="IPR003959">
    <property type="entry name" value="ATPase_AAA_core"/>
</dbReference>
<sequence>MYARRLKCGHRRWGSVFQPSKDFTRPNCVDRASSQSLSRAPIARSRSSHNSTIRRHFLDSITSRGVLGGSSYSGLHGRLSTSLKSSQLRVYSSKGDGRNTSEEEHIPVKDGSNIDKGKTRREKVREDVNRFDAHARLGEQDQREWLSNEKLAIENKKKESPFLTRREKFKTEFLRRIVPWEKISVSWETFPYYIHEHTKNLLVECAASHLKHKKFTTSFGARLTSSSGRVLLQSVPGTELYRERLVRALARDLQVPLLVLDSNVLAPYDFGDDCASESESDDDAESGEECASESEVDDENDATNEEDWTSSGEASADGSDNDEIDVQAIAEAALKKVIPHSLEEFEKRVSGDSESSPESSKSEAVESFDDSKRPLKKVYGIASNREASVASSLERLGTEARRSWKVLLLRNPNDWETGVVDDFLQTLGSNLPDSEQGDRMIWKLLKKGVFDIRSFYDKLRSSLPIIFPWKGIWKAKAPTHASFFVWTATWEKILTGDILRCRGFDFVDWCILCRCNRETANHLLLHCEKAYQLWSLVFRSFGISWALPRSVADMLFGDRVKYIGPSVNIEADNRIILGKIPTSDGPKNAYTIILGRPLSNGQCGEVYEVNGDRVAVILDISEKKANDGDEEKEKESSKPPIYWIDAKEIEHDSDTQAEDCYVAMEALCEVLRSKQPLIVYFPDSSEWLSRAVPKSNRKEFVHKVQEMFDQLSGPVVLICGQNKVESGSKEKEKFTMILPNFGRLAKLPLPLKRLTEGLKATKRSGDNEIYKLFTNVLCIYPPKEEDLLRTFHKQVEEDRRIVITRSNLNELHKVLEEHELSCMELLHVNTDGVILTKKKAEKVVGWAKNHYLSSCNLPLIKGERLYLPRESLETAILRLKEQEAISRKPSQSLKNIAKDEYESNFISAVVPPGEIGVKFDDIGALEDVKKALNELVILPMRRPELFSHGNLLRPCKGILLFGPPGTGKTLLAKALATEAGANFISITGSTLTSKWFGDAEKLTKALFSFASKLAPVIIFVDEVDSLLGARGGSFEHEATRRMRNEFMAAWDGLRSKDSQKILILGATNRPFDLDDAVIRRLPRRIYVDLPDAENRMKILRIFLSQEILEPDFSFEQLAYATEGYSGSDLKNLCIAAAYRPVQELLEEEKKGSKSNVAPAIRALGLDDLIQSKAKVGPSVAYDAASMNELRKWNEQYGEGGSRRKSPFGFGN</sequence>
<dbReference type="PROSITE" id="PS00674">
    <property type="entry name" value="AAA"/>
    <property type="match status" value="1"/>
</dbReference>
<dbReference type="Gene3D" id="3.40.50.300">
    <property type="entry name" value="P-loop containing nucleotide triphosphate hydrolases"/>
    <property type="match status" value="1"/>
</dbReference>
<dbReference type="InterPro" id="IPR003593">
    <property type="entry name" value="AAA+_ATPase"/>
</dbReference>
<evidence type="ECO:0000259" key="7">
    <source>
        <dbReference type="SMART" id="SM00382"/>
    </source>
</evidence>
<feature type="region of interest" description="Disordered" evidence="6">
    <location>
        <begin position="271"/>
        <end position="321"/>
    </location>
</feature>
<proteinExistence type="predicted"/>
<dbReference type="InterPro" id="IPR041569">
    <property type="entry name" value="AAA_lid_3"/>
</dbReference>
<dbReference type="EMBL" id="LRBV02000003">
    <property type="status" value="NOT_ANNOTATED_CDS"/>
    <property type="molecule type" value="Genomic_DNA"/>
</dbReference>
<evidence type="ECO:0000256" key="2">
    <source>
        <dbReference type="ARBA" id="ARBA00022741"/>
    </source>
</evidence>
<dbReference type="Pfam" id="PF00004">
    <property type="entry name" value="AAA"/>
    <property type="match status" value="1"/>
</dbReference>
<feature type="region of interest" description="Disordered" evidence="6">
    <location>
        <begin position="89"/>
        <end position="121"/>
    </location>
</feature>
<dbReference type="OMA" id="RFLTDCK"/>
<keyword evidence="4" id="KW-0067">ATP-binding</keyword>
<evidence type="ECO:0000256" key="4">
    <source>
        <dbReference type="ARBA" id="ARBA00022840"/>
    </source>
</evidence>
<keyword evidence="5" id="KW-0496">Mitochondrion</keyword>
<reference evidence="8 9" key="1">
    <citation type="journal article" date="2016" name="G3 (Bethesda)">
        <title>First Draft Assembly and Annotation of the Genome of a California Endemic Oak Quercus lobata Nee (Fagaceae).</title>
        <authorList>
            <person name="Sork V.L."/>
            <person name="Fitz-Gibbon S.T."/>
            <person name="Puiu D."/>
            <person name="Crepeau M."/>
            <person name="Gugger P.F."/>
            <person name="Sherman R."/>
            <person name="Stevens K."/>
            <person name="Langley C.H."/>
            <person name="Pellegrini M."/>
            <person name="Salzberg S.L."/>
        </authorList>
    </citation>
    <scope>NUCLEOTIDE SEQUENCE [LARGE SCALE GENOMIC DNA]</scope>
    <source>
        <strain evidence="8 9">cv. SW786</strain>
    </source>
</reference>
<dbReference type="PANTHER" id="PTHR45644:SF56">
    <property type="entry name" value="AAA ATPASE, PUTATIVE (AFU_ORTHOLOGUE AFUA_2G12920)-RELATED"/>
    <property type="match status" value="1"/>
</dbReference>
<comment type="subcellular location">
    <subcellularLocation>
        <location evidence="1">Mitochondrion outer membrane</location>
        <topology evidence="1">Single-pass membrane protein</topology>
    </subcellularLocation>
</comment>
<feature type="compositionally biased region" description="Acidic residues" evidence="6">
    <location>
        <begin position="271"/>
        <end position="308"/>
    </location>
</feature>
<dbReference type="Proteomes" id="UP000594261">
    <property type="component" value="Chromosome 3"/>
</dbReference>
<evidence type="ECO:0000256" key="1">
    <source>
        <dbReference type="ARBA" id="ARBA00004572"/>
    </source>
</evidence>
<dbReference type="Pfam" id="PF17862">
    <property type="entry name" value="AAA_lid_3"/>
    <property type="match status" value="1"/>
</dbReference>
<dbReference type="InParanoid" id="A0A7N2L8B7"/>
<dbReference type="Gramene" id="QL03p044068:mrna">
    <property type="protein sequence ID" value="QL03p044068:mrna"/>
    <property type="gene ID" value="QL03p044068"/>
</dbReference>